<protein>
    <submittedName>
        <fullName evidence="1">Uncharacterized protein</fullName>
    </submittedName>
</protein>
<evidence type="ECO:0000313" key="1">
    <source>
        <dbReference type="EMBL" id="KAJ8617896.1"/>
    </source>
</evidence>
<dbReference type="Proteomes" id="UP001234297">
    <property type="component" value="Chromosome 4"/>
</dbReference>
<proteinExistence type="predicted"/>
<organism evidence="1 2">
    <name type="scientific">Persea americana</name>
    <name type="common">Avocado</name>
    <dbReference type="NCBI Taxonomy" id="3435"/>
    <lineage>
        <taxon>Eukaryota</taxon>
        <taxon>Viridiplantae</taxon>
        <taxon>Streptophyta</taxon>
        <taxon>Embryophyta</taxon>
        <taxon>Tracheophyta</taxon>
        <taxon>Spermatophyta</taxon>
        <taxon>Magnoliopsida</taxon>
        <taxon>Magnoliidae</taxon>
        <taxon>Laurales</taxon>
        <taxon>Lauraceae</taxon>
        <taxon>Persea</taxon>
    </lineage>
</organism>
<accession>A0ACC2K9Z6</accession>
<keyword evidence="2" id="KW-1185">Reference proteome</keyword>
<evidence type="ECO:0000313" key="2">
    <source>
        <dbReference type="Proteomes" id="UP001234297"/>
    </source>
</evidence>
<comment type="caution">
    <text evidence="1">The sequence shown here is derived from an EMBL/GenBank/DDBJ whole genome shotgun (WGS) entry which is preliminary data.</text>
</comment>
<dbReference type="EMBL" id="CM056812">
    <property type="protein sequence ID" value="KAJ8617896.1"/>
    <property type="molecule type" value="Genomic_DNA"/>
</dbReference>
<sequence>MSTALYLWSSSSNGDQDEEQKLPLEAREQLNVEPAKPARSKRAAKSHAALPKKQPQRGLGVAQLERLRMQNDRPLPPSPVPAALDLSQNHHFPFAFPAVDPETGMSVARLAPASYYDAFAEAQIRSQQLALQRYRIANGGGMPPADSRGIFPDPTQLDRCRIPAPETSFQGRSGFPYGGATNVEAMMVARELSSSQKTQCLSNQCEVCAKKRFQGENLGFQDFGNGSSGGGFMDVAINGGDFLGLNIGSGSRGFGGRGEWRGGSSGMHVDQEMEDVNIAVQRKGKSVGGCYYKEYEFFPRKDCGGSRGGSGSVAVGAAEASVAEAAASNFLDLSLKLSF</sequence>
<gene>
    <name evidence="1" type="ORF">MRB53_014082</name>
</gene>
<name>A0ACC2K9Z6_PERAE</name>
<reference evidence="1 2" key="1">
    <citation type="journal article" date="2022" name="Hortic Res">
        <title>A haplotype resolved chromosomal level avocado genome allows analysis of novel avocado genes.</title>
        <authorList>
            <person name="Nath O."/>
            <person name="Fletcher S.J."/>
            <person name="Hayward A."/>
            <person name="Shaw L.M."/>
            <person name="Masouleh A.K."/>
            <person name="Furtado A."/>
            <person name="Henry R.J."/>
            <person name="Mitter N."/>
        </authorList>
    </citation>
    <scope>NUCLEOTIDE SEQUENCE [LARGE SCALE GENOMIC DNA]</scope>
    <source>
        <strain evidence="2">cv. Hass</strain>
    </source>
</reference>